<dbReference type="PRINTS" id="PR01438">
    <property type="entry name" value="UNVRSLSTRESS"/>
</dbReference>
<sequence length="152" mass="17257">MSRQIALAVDPLSEEANKTVQWAIDNFFRPTDQIHAIMVMVLDAEFNDELESPEIPPTDSFENLRNEVTMEKVNAMDTVVKKIKDAGLQVDTRVFKTDATHACNVLIEYLDTESMDCLVMGSRNLSGWKRFFMGSFSDYVQAHVHCPVLIVK</sequence>
<evidence type="ECO:0000313" key="3">
    <source>
        <dbReference type="Proteomes" id="UP000603453"/>
    </source>
</evidence>
<reference evidence="2" key="1">
    <citation type="submission" date="2020-12" db="EMBL/GenBank/DDBJ databases">
        <title>Metabolic potential, ecology and presence of endohyphal bacteria is reflected in genomic diversity of Mucoromycotina.</title>
        <authorList>
            <person name="Muszewska A."/>
            <person name="Okrasinska A."/>
            <person name="Steczkiewicz K."/>
            <person name="Drgas O."/>
            <person name="Orlowska M."/>
            <person name="Perlinska-Lenart U."/>
            <person name="Aleksandrzak-Piekarczyk T."/>
            <person name="Szatraj K."/>
            <person name="Zielenkiewicz U."/>
            <person name="Pilsyk S."/>
            <person name="Malc E."/>
            <person name="Mieczkowski P."/>
            <person name="Kruszewska J.S."/>
            <person name="Biernat P."/>
            <person name="Pawlowska J."/>
        </authorList>
    </citation>
    <scope>NUCLEOTIDE SEQUENCE</scope>
    <source>
        <strain evidence="2">WA0000017839</strain>
    </source>
</reference>
<gene>
    <name evidence="2" type="ORF">INT47_006790</name>
</gene>
<comment type="caution">
    <text evidence="2">The sequence shown here is derived from an EMBL/GenBank/DDBJ whole genome shotgun (WGS) entry which is preliminary data.</text>
</comment>
<name>A0A8H7QYS9_9FUNG</name>
<organism evidence="2 3">
    <name type="scientific">Mucor saturninus</name>
    <dbReference type="NCBI Taxonomy" id="64648"/>
    <lineage>
        <taxon>Eukaryota</taxon>
        <taxon>Fungi</taxon>
        <taxon>Fungi incertae sedis</taxon>
        <taxon>Mucoromycota</taxon>
        <taxon>Mucoromycotina</taxon>
        <taxon>Mucoromycetes</taxon>
        <taxon>Mucorales</taxon>
        <taxon>Mucorineae</taxon>
        <taxon>Mucoraceae</taxon>
        <taxon>Mucor</taxon>
    </lineage>
</organism>
<feature type="domain" description="UspA" evidence="1">
    <location>
        <begin position="1"/>
        <end position="152"/>
    </location>
</feature>
<dbReference type="SUPFAM" id="SSF52402">
    <property type="entry name" value="Adenine nucleotide alpha hydrolases-like"/>
    <property type="match status" value="1"/>
</dbReference>
<dbReference type="Proteomes" id="UP000603453">
    <property type="component" value="Unassembled WGS sequence"/>
</dbReference>
<dbReference type="Gene3D" id="3.40.50.620">
    <property type="entry name" value="HUPs"/>
    <property type="match status" value="1"/>
</dbReference>
<dbReference type="CDD" id="cd23659">
    <property type="entry name" value="USP_At3g01520-like"/>
    <property type="match status" value="1"/>
</dbReference>
<dbReference type="InterPro" id="IPR006015">
    <property type="entry name" value="Universal_stress_UspA"/>
</dbReference>
<evidence type="ECO:0000313" key="2">
    <source>
        <dbReference type="EMBL" id="KAG2201287.1"/>
    </source>
</evidence>
<dbReference type="PANTHER" id="PTHR46100:SF4">
    <property type="entry name" value="USPA DOMAIN-CONTAINING PROTEIN"/>
    <property type="match status" value="1"/>
</dbReference>
<keyword evidence="3" id="KW-1185">Reference proteome</keyword>
<accession>A0A8H7QYS9</accession>
<dbReference type="OrthoDB" id="843225at2759"/>
<dbReference type="AlphaFoldDB" id="A0A8H7QYS9"/>
<dbReference type="Pfam" id="PF00582">
    <property type="entry name" value="Usp"/>
    <property type="match status" value="1"/>
</dbReference>
<proteinExistence type="predicted"/>
<dbReference type="PANTHER" id="PTHR46100">
    <property type="entry name" value="IMP2'P"/>
    <property type="match status" value="1"/>
</dbReference>
<dbReference type="EMBL" id="JAEPRD010000073">
    <property type="protein sequence ID" value="KAG2201287.1"/>
    <property type="molecule type" value="Genomic_DNA"/>
</dbReference>
<evidence type="ECO:0000259" key="1">
    <source>
        <dbReference type="Pfam" id="PF00582"/>
    </source>
</evidence>
<protein>
    <recommendedName>
        <fullName evidence="1">UspA domain-containing protein</fullName>
    </recommendedName>
</protein>
<dbReference type="InterPro" id="IPR006016">
    <property type="entry name" value="UspA"/>
</dbReference>
<dbReference type="InterPro" id="IPR014729">
    <property type="entry name" value="Rossmann-like_a/b/a_fold"/>
</dbReference>